<dbReference type="GO" id="GO:0016987">
    <property type="term" value="F:sigma factor activity"/>
    <property type="evidence" value="ECO:0007669"/>
    <property type="project" value="UniProtKB-KW"/>
</dbReference>
<evidence type="ECO:0000256" key="1">
    <source>
        <dbReference type="ARBA" id="ARBA00023015"/>
    </source>
</evidence>
<dbReference type="PANTHER" id="PTHR30385">
    <property type="entry name" value="SIGMA FACTOR F FLAGELLAR"/>
    <property type="match status" value="1"/>
</dbReference>
<dbReference type="Pfam" id="PF04542">
    <property type="entry name" value="Sigma70_r2"/>
    <property type="match status" value="1"/>
</dbReference>
<dbReference type="InterPro" id="IPR013325">
    <property type="entry name" value="RNA_pol_sigma_r2"/>
</dbReference>
<dbReference type="GO" id="GO:0006352">
    <property type="term" value="P:DNA-templated transcription initiation"/>
    <property type="evidence" value="ECO:0007669"/>
    <property type="project" value="InterPro"/>
</dbReference>
<gene>
    <name evidence="7" type="ORF">LCGC14_0609130</name>
</gene>
<reference evidence="7" key="1">
    <citation type="journal article" date="2015" name="Nature">
        <title>Complex archaea that bridge the gap between prokaryotes and eukaryotes.</title>
        <authorList>
            <person name="Spang A."/>
            <person name="Saw J.H."/>
            <person name="Jorgensen S.L."/>
            <person name="Zaremba-Niedzwiedzka K."/>
            <person name="Martijn J."/>
            <person name="Lind A.E."/>
            <person name="van Eijk R."/>
            <person name="Schleper C."/>
            <person name="Guy L."/>
            <person name="Ettema T.J."/>
        </authorList>
    </citation>
    <scope>NUCLEOTIDE SEQUENCE</scope>
</reference>
<keyword evidence="1" id="KW-0805">Transcription regulation</keyword>
<dbReference type="InterPro" id="IPR013324">
    <property type="entry name" value="RNA_pol_sigma_r3/r4-like"/>
</dbReference>
<dbReference type="CDD" id="cd06171">
    <property type="entry name" value="Sigma70_r4"/>
    <property type="match status" value="1"/>
</dbReference>
<dbReference type="InterPro" id="IPR007630">
    <property type="entry name" value="RNA_pol_sigma70_r4"/>
</dbReference>
<feature type="domain" description="RNA polymerase sigma-70 region 4" evidence="6">
    <location>
        <begin position="127"/>
        <end position="173"/>
    </location>
</feature>
<evidence type="ECO:0008006" key="8">
    <source>
        <dbReference type="Google" id="ProtNLM"/>
    </source>
</evidence>
<keyword evidence="2" id="KW-0731">Sigma factor</keyword>
<sequence>MKKLKITDYLGLVKYHAGRLFRRTPANVAYDDLFAAGLVGLNDAIKKYDVKKNDNFKAYATVRICGAMIDEMREMSWLTRWYSDKHKKTGFAVREMLTYSMVFENPVSVTKQGYMLGLSADLERSFNKLSMRERTILRMYYHDGIIMKDIAKLFGITEAAISQAHKRAVGSLKLMMRAG</sequence>
<evidence type="ECO:0000256" key="4">
    <source>
        <dbReference type="ARBA" id="ARBA00023163"/>
    </source>
</evidence>
<dbReference type="InterPro" id="IPR007627">
    <property type="entry name" value="RNA_pol_sigma70_r2"/>
</dbReference>
<dbReference type="SUPFAM" id="SSF88946">
    <property type="entry name" value="Sigma2 domain of RNA polymerase sigma factors"/>
    <property type="match status" value="1"/>
</dbReference>
<dbReference type="Pfam" id="PF04545">
    <property type="entry name" value="Sigma70_r4"/>
    <property type="match status" value="1"/>
</dbReference>
<dbReference type="GO" id="GO:0003677">
    <property type="term" value="F:DNA binding"/>
    <property type="evidence" value="ECO:0007669"/>
    <property type="project" value="UniProtKB-KW"/>
</dbReference>
<dbReference type="PRINTS" id="PR00046">
    <property type="entry name" value="SIGMA70FCT"/>
</dbReference>
<evidence type="ECO:0000256" key="3">
    <source>
        <dbReference type="ARBA" id="ARBA00023125"/>
    </source>
</evidence>
<dbReference type="PANTHER" id="PTHR30385:SF7">
    <property type="entry name" value="RNA POLYMERASE SIGMA FACTOR FLIA"/>
    <property type="match status" value="1"/>
</dbReference>
<dbReference type="SUPFAM" id="SSF88659">
    <property type="entry name" value="Sigma3 and sigma4 domains of RNA polymerase sigma factors"/>
    <property type="match status" value="1"/>
</dbReference>
<organism evidence="7">
    <name type="scientific">marine sediment metagenome</name>
    <dbReference type="NCBI Taxonomy" id="412755"/>
    <lineage>
        <taxon>unclassified sequences</taxon>
        <taxon>metagenomes</taxon>
        <taxon>ecological metagenomes</taxon>
    </lineage>
</organism>
<evidence type="ECO:0000259" key="6">
    <source>
        <dbReference type="Pfam" id="PF04545"/>
    </source>
</evidence>
<accession>A0A0F9R8H8</accession>
<evidence type="ECO:0000259" key="5">
    <source>
        <dbReference type="Pfam" id="PF04542"/>
    </source>
</evidence>
<comment type="caution">
    <text evidence="7">The sequence shown here is derived from an EMBL/GenBank/DDBJ whole genome shotgun (WGS) entry which is preliminary data.</text>
</comment>
<dbReference type="InterPro" id="IPR000943">
    <property type="entry name" value="RNA_pol_sigma70"/>
</dbReference>
<protein>
    <recommendedName>
        <fullName evidence="8">RNA polymerase sigma-70 domain-containing protein</fullName>
    </recommendedName>
</protein>
<proteinExistence type="predicted"/>
<keyword evidence="3" id="KW-0238">DNA-binding</keyword>
<dbReference type="AlphaFoldDB" id="A0A0F9R8H8"/>
<keyword evidence="4" id="KW-0804">Transcription</keyword>
<dbReference type="InterPro" id="IPR014284">
    <property type="entry name" value="RNA_pol_sigma-70_dom"/>
</dbReference>
<name>A0A0F9R8H8_9ZZZZ</name>
<evidence type="ECO:0000256" key="2">
    <source>
        <dbReference type="ARBA" id="ARBA00023082"/>
    </source>
</evidence>
<evidence type="ECO:0000313" key="7">
    <source>
        <dbReference type="EMBL" id="KKN52795.1"/>
    </source>
</evidence>
<dbReference type="NCBIfam" id="TIGR02937">
    <property type="entry name" value="sigma70-ECF"/>
    <property type="match status" value="1"/>
</dbReference>
<feature type="domain" description="RNA polymerase sigma-70 region 2" evidence="5">
    <location>
        <begin position="7"/>
        <end position="76"/>
    </location>
</feature>
<dbReference type="Gene3D" id="1.10.1740.10">
    <property type="match status" value="1"/>
</dbReference>
<dbReference type="Gene3D" id="1.20.140.160">
    <property type="match status" value="1"/>
</dbReference>
<dbReference type="EMBL" id="LAZR01001004">
    <property type="protein sequence ID" value="KKN52795.1"/>
    <property type="molecule type" value="Genomic_DNA"/>
</dbReference>